<name>G0EGM6_PYRF1</name>
<sequence>MAKRRSRRRGRCKYYVNTNFFVDLSEERSEAVSFARRNRGVICTSTVLVFEYRQYEKGFVARSIARRYDIRIYRVPVLALLSEARDLAGPHASINTIFDYAHILAAKMIGAEYMVTSDKGACNKAIELGLCCINHGSGGERCLTRG</sequence>
<dbReference type="HOGENOM" id="CLU_1773271_0_0_2"/>
<dbReference type="AlphaFoldDB" id="G0EGM6"/>
<dbReference type="Proteomes" id="UP000001037">
    <property type="component" value="Chromosome"/>
</dbReference>
<dbReference type="RefSeq" id="WP_014026077.1">
    <property type="nucleotide sequence ID" value="NC_015931.1"/>
</dbReference>
<gene>
    <name evidence="1" type="ordered locus">Pyrfu_0529</name>
</gene>
<dbReference type="EMBL" id="CP002838">
    <property type="protein sequence ID" value="AEM38400.1"/>
    <property type="molecule type" value="Genomic_DNA"/>
</dbReference>
<keyword evidence="2" id="KW-1185">Reference proteome</keyword>
<dbReference type="KEGG" id="pfm:Pyrfu_0529"/>
<evidence type="ECO:0000313" key="1">
    <source>
        <dbReference type="EMBL" id="AEM38400.1"/>
    </source>
</evidence>
<accession>G0EGM6</accession>
<dbReference type="SUPFAM" id="SSF88723">
    <property type="entry name" value="PIN domain-like"/>
    <property type="match status" value="1"/>
</dbReference>
<dbReference type="GeneID" id="11138991"/>
<reference evidence="1 2" key="1">
    <citation type="journal article" date="2011" name="Stand. Genomic Sci.">
        <title>Complete genome sequence of the hyperthermophilic chemolithoautotroph Pyrolobus fumarii type strain (1A).</title>
        <authorList>
            <person name="Anderson I."/>
            <person name="Goker M."/>
            <person name="Nolan M."/>
            <person name="Lucas S."/>
            <person name="Hammon N."/>
            <person name="Deshpande S."/>
            <person name="Cheng J.F."/>
            <person name="Tapia R."/>
            <person name="Han C."/>
            <person name="Goodwin L."/>
            <person name="Pitluck S."/>
            <person name="Huntemann M."/>
            <person name="Liolios K."/>
            <person name="Ivanova N."/>
            <person name="Pagani I."/>
            <person name="Mavromatis K."/>
            <person name="Ovchinikova G."/>
            <person name="Pati A."/>
            <person name="Chen A."/>
            <person name="Palaniappan K."/>
            <person name="Land M."/>
            <person name="Hauser L."/>
            <person name="Brambilla E.M."/>
            <person name="Huber H."/>
            <person name="Yasawong M."/>
            <person name="Rohde M."/>
            <person name="Spring S."/>
            <person name="Abt B."/>
            <person name="Sikorski J."/>
            <person name="Wirth R."/>
            <person name="Detter J.C."/>
            <person name="Woyke T."/>
            <person name="Bristow J."/>
            <person name="Eisen J.A."/>
            <person name="Markowitz V."/>
            <person name="Hugenholtz P."/>
            <person name="Kyrpides N.C."/>
            <person name="Klenk H.P."/>
            <person name="Lapidus A."/>
        </authorList>
    </citation>
    <scope>NUCLEOTIDE SEQUENCE [LARGE SCALE GENOMIC DNA]</scope>
    <source>
        <strain evidence="2">DSM 11204 / 1A</strain>
    </source>
</reference>
<dbReference type="InParanoid" id="G0EGM6"/>
<organism evidence="1 2">
    <name type="scientific">Pyrolobus fumarii (strain DSM 11204 / 1A)</name>
    <dbReference type="NCBI Taxonomy" id="694429"/>
    <lineage>
        <taxon>Archaea</taxon>
        <taxon>Thermoproteota</taxon>
        <taxon>Thermoprotei</taxon>
        <taxon>Desulfurococcales</taxon>
        <taxon>Pyrodictiaceae</taxon>
        <taxon>Pyrolobus</taxon>
    </lineage>
</organism>
<protein>
    <recommendedName>
        <fullName evidence="3">PIN domain-containing protein</fullName>
    </recommendedName>
</protein>
<dbReference type="InterPro" id="IPR029060">
    <property type="entry name" value="PIN-like_dom_sf"/>
</dbReference>
<evidence type="ECO:0008006" key="3">
    <source>
        <dbReference type="Google" id="ProtNLM"/>
    </source>
</evidence>
<dbReference type="STRING" id="694429.Pyrfu_0529"/>
<evidence type="ECO:0000313" key="2">
    <source>
        <dbReference type="Proteomes" id="UP000001037"/>
    </source>
</evidence>
<proteinExistence type="predicted"/>